<dbReference type="Pfam" id="PF01396">
    <property type="entry name" value="Zn_ribbon_Top1"/>
    <property type="match status" value="1"/>
</dbReference>
<feature type="transmembrane region" description="Helical" evidence="2">
    <location>
        <begin position="6"/>
        <end position="26"/>
    </location>
</feature>
<dbReference type="RefSeq" id="WP_138184429.1">
    <property type="nucleotide sequence ID" value="NZ_LS992241.1"/>
</dbReference>
<gene>
    <name evidence="5" type="ORF">PBLR_10305</name>
</gene>
<evidence type="ECO:0000259" key="3">
    <source>
        <dbReference type="Pfam" id="PF01396"/>
    </source>
</evidence>
<dbReference type="SUPFAM" id="SSF57783">
    <property type="entry name" value="Zinc beta-ribbon"/>
    <property type="match status" value="1"/>
</dbReference>
<dbReference type="AlphaFoldDB" id="A0A383R6D0"/>
<dbReference type="PANTHER" id="PTHR30015:SF7">
    <property type="entry name" value="TYPE IV METHYL-DIRECTED RESTRICTION ENZYME ECOKMRR"/>
    <property type="match status" value="1"/>
</dbReference>
<sequence length="253" mass="27707">MGSSEWMLIAAVIIAILLGASILVAIQGKKPSKKNGRSPQKRAKRDITNRASTRCRGDEAILSSKLEDLTGAEFERLLALYFRDQGYGVTEVGVGGSDGGVDLVITDRRGEKTAVQAKCYAGHHKVPVQTVRELVGAKRNHDCILSLLITTSDLTGPAKKEAEQFKVDYWHGALIEHKLRSWGKWNPGKRTSKKSSREMEVAKAELKQGSKESAASASITCTCGSTMVRRKSKQGQAFWGCSTYPKCRHTRSV</sequence>
<dbReference type="SUPFAM" id="SSF52980">
    <property type="entry name" value="Restriction endonuclease-like"/>
    <property type="match status" value="1"/>
</dbReference>
<dbReference type="InterPro" id="IPR013498">
    <property type="entry name" value="Topo_IA_Znf"/>
</dbReference>
<feature type="domain" description="DNA topoisomerase type IA zn finger" evidence="3">
    <location>
        <begin position="222"/>
        <end position="252"/>
    </location>
</feature>
<organism evidence="5 6">
    <name type="scientific">Paenibacillus alvei</name>
    <name type="common">Bacillus alvei</name>
    <dbReference type="NCBI Taxonomy" id="44250"/>
    <lineage>
        <taxon>Bacteria</taxon>
        <taxon>Bacillati</taxon>
        <taxon>Bacillota</taxon>
        <taxon>Bacilli</taxon>
        <taxon>Bacillales</taxon>
        <taxon>Paenibacillaceae</taxon>
        <taxon>Paenibacillus</taxon>
    </lineage>
</organism>
<name>A0A383R6D0_PAEAL</name>
<dbReference type="PANTHER" id="PTHR30015">
    <property type="entry name" value="MRR RESTRICTION SYSTEM PROTEIN"/>
    <property type="match status" value="1"/>
</dbReference>
<dbReference type="GO" id="GO:0003916">
    <property type="term" value="F:DNA topoisomerase activity"/>
    <property type="evidence" value="ECO:0007669"/>
    <property type="project" value="InterPro"/>
</dbReference>
<dbReference type="Pfam" id="PF04471">
    <property type="entry name" value="Mrr_cat"/>
    <property type="match status" value="1"/>
</dbReference>
<dbReference type="EMBL" id="LS992241">
    <property type="protein sequence ID" value="SYX81886.1"/>
    <property type="molecule type" value="Genomic_DNA"/>
</dbReference>
<keyword evidence="2" id="KW-1133">Transmembrane helix</keyword>
<reference evidence="6" key="1">
    <citation type="submission" date="2018-08" db="EMBL/GenBank/DDBJ databases">
        <authorList>
            <person name="Chevrot R."/>
        </authorList>
    </citation>
    <scope>NUCLEOTIDE SEQUENCE [LARGE SCALE GENOMIC DNA]</scope>
</reference>
<evidence type="ECO:0008006" key="7">
    <source>
        <dbReference type="Google" id="ProtNLM"/>
    </source>
</evidence>
<accession>A0A383R6D0</accession>
<evidence type="ECO:0000313" key="5">
    <source>
        <dbReference type="EMBL" id="SYX81886.1"/>
    </source>
</evidence>
<keyword evidence="2" id="KW-0472">Membrane</keyword>
<feature type="compositionally biased region" description="Basic residues" evidence="1">
    <location>
        <begin position="30"/>
        <end position="44"/>
    </location>
</feature>
<dbReference type="Gene3D" id="3.30.65.10">
    <property type="entry name" value="Bacterial Topoisomerase I, domain 1"/>
    <property type="match status" value="1"/>
</dbReference>
<feature type="domain" description="Restriction endonuclease type IV Mrr" evidence="4">
    <location>
        <begin position="67"/>
        <end position="173"/>
    </location>
</feature>
<dbReference type="Gene3D" id="3.40.1350.10">
    <property type="match status" value="1"/>
</dbReference>
<proteinExistence type="predicted"/>
<evidence type="ECO:0000313" key="6">
    <source>
        <dbReference type="Proteomes" id="UP000304148"/>
    </source>
</evidence>
<keyword evidence="2" id="KW-0812">Transmembrane</keyword>
<dbReference type="InterPro" id="IPR011856">
    <property type="entry name" value="tRNA_endonuc-like_dom_sf"/>
</dbReference>
<dbReference type="GO" id="GO:0006265">
    <property type="term" value="P:DNA topological change"/>
    <property type="evidence" value="ECO:0007669"/>
    <property type="project" value="InterPro"/>
</dbReference>
<protein>
    <recommendedName>
        <fullName evidence="7">Restriction endonuclease</fullName>
    </recommendedName>
</protein>
<dbReference type="InterPro" id="IPR011335">
    <property type="entry name" value="Restrct_endonuc-II-like"/>
</dbReference>
<dbReference type="InterPro" id="IPR007560">
    <property type="entry name" value="Restrct_endonuc_IV_Mrr"/>
</dbReference>
<dbReference type="Proteomes" id="UP000304148">
    <property type="component" value="Chromosome"/>
</dbReference>
<dbReference type="GO" id="GO:0009307">
    <property type="term" value="P:DNA restriction-modification system"/>
    <property type="evidence" value="ECO:0007669"/>
    <property type="project" value="InterPro"/>
</dbReference>
<evidence type="ECO:0000256" key="2">
    <source>
        <dbReference type="SAM" id="Phobius"/>
    </source>
</evidence>
<dbReference type="GO" id="GO:0015666">
    <property type="term" value="F:restriction endodeoxyribonuclease activity"/>
    <property type="evidence" value="ECO:0007669"/>
    <property type="project" value="TreeGrafter"/>
</dbReference>
<dbReference type="InterPro" id="IPR052906">
    <property type="entry name" value="Type_IV_Methyl-Rstrct_Enzyme"/>
</dbReference>
<evidence type="ECO:0000259" key="4">
    <source>
        <dbReference type="Pfam" id="PF04471"/>
    </source>
</evidence>
<dbReference type="GO" id="GO:0005694">
    <property type="term" value="C:chromosome"/>
    <property type="evidence" value="ECO:0007669"/>
    <property type="project" value="InterPro"/>
</dbReference>
<evidence type="ECO:0000256" key="1">
    <source>
        <dbReference type="SAM" id="MobiDB-lite"/>
    </source>
</evidence>
<feature type="region of interest" description="Disordered" evidence="1">
    <location>
        <begin position="30"/>
        <end position="49"/>
    </location>
</feature>
<dbReference type="GO" id="GO:0003677">
    <property type="term" value="F:DNA binding"/>
    <property type="evidence" value="ECO:0007669"/>
    <property type="project" value="InterPro"/>
</dbReference>